<keyword evidence="1" id="KW-1133">Transmembrane helix</keyword>
<reference evidence="2" key="1">
    <citation type="submission" date="2023-02" db="EMBL/GenBank/DDBJ databases">
        <authorList>
            <person name="Rihtman B."/>
        </authorList>
    </citation>
    <scope>NUCLEOTIDE SEQUENCE</scope>
</reference>
<protein>
    <submittedName>
        <fullName evidence="2">Uncharacterized protein</fullName>
    </submittedName>
</protein>
<keyword evidence="1" id="KW-0472">Membrane</keyword>
<sequence>MKQTLVTAGIALAAVCVTYSLLLGYIREAGGMQVPGGIILHIHDVEQP</sequence>
<keyword evidence="3" id="KW-1185">Reference proteome</keyword>
<evidence type="ECO:0000313" key="3">
    <source>
        <dbReference type="Proteomes" id="UP001218881"/>
    </source>
</evidence>
<proteinExistence type="predicted"/>
<dbReference type="Proteomes" id="UP001218881">
    <property type="component" value="Segment"/>
</dbReference>
<keyword evidence="1" id="KW-0812">Transmembrane</keyword>
<name>A0AAF0JIR7_9CAUD</name>
<accession>A0AAF0JIR7</accession>
<organism evidence="2 3">
    <name type="scientific">Paracoccus phage ParKuw1</name>
    <dbReference type="NCBI Taxonomy" id="3032415"/>
    <lineage>
        <taxon>Viruses</taxon>
        <taxon>Duplodnaviria</taxon>
        <taxon>Heunggongvirae</taxon>
        <taxon>Uroviricota</taxon>
        <taxon>Caudoviricetes</taxon>
        <taxon>Autographivirales</taxon>
        <taxon>Autographivirales incertae sedis</taxon>
        <taxon>Kuwvirus</taxon>
        <taxon>Kuwvirus ParKuw1</taxon>
    </lineage>
</organism>
<feature type="transmembrane region" description="Helical" evidence="1">
    <location>
        <begin position="6"/>
        <end position="26"/>
    </location>
</feature>
<evidence type="ECO:0000313" key="2">
    <source>
        <dbReference type="EMBL" id="WFG40855.1"/>
    </source>
</evidence>
<gene>
    <name evidence="2" type="ORF">ParaKuw1_00022</name>
</gene>
<dbReference type="EMBL" id="OQ376857">
    <property type="protein sequence ID" value="WFG40855.1"/>
    <property type="molecule type" value="Genomic_DNA"/>
</dbReference>
<evidence type="ECO:0000256" key="1">
    <source>
        <dbReference type="SAM" id="Phobius"/>
    </source>
</evidence>